<keyword evidence="9" id="KW-0539">Nucleus</keyword>
<comment type="subcellular location">
    <subcellularLocation>
        <location evidence="1">Nucleus</location>
    </subcellularLocation>
</comment>
<dbReference type="Proteomes" id="UP000289886">
    <property type="component" value="Unassembled WGS sequence"/>
</dbReference>
<dbReference type="GO" id="GO:0003677">
    <property type="term" value="F:DNA binding"/>
    <property type="evidence" value="ECO:0007669"/>
    <property type="project" value="UniProtKB-KW"/>
</dbReference>
<keyword evidence="6" id="KW-0805">Transcription regulation</keyword>
<evidence type="ECO:0000256" key="1">
    <source>
        <dbReference type="ARBA" id="ARBA00004123"/>
    </source>
</evidence>
<evidence type="ECO:0000256" key="3">
    <source>
        <dbReference type="ARBA" id="ARBA00022737"/>
    </source>
</evidence>
<reference evidence="12 13" key="1">
    <citation type="submission" date="2019-01" db="EMBL/GenBank/DDBJ databases">
        <title>Draft Genome and Complete Hox-Cluster Characterization of the Sterlet Sturgeon (Acipenser ruthenus).</title>
        <authorList>
            <person name="Wei Q."/>
        </authorList>
    </citation>
    <scope>NUCLEOTIDE SEQUENCE [LARGE SCALE GENOMIC DNA]</scope>
    <source>
        <strain evidence="12">WHYD16114868_AA</strain>
        <tissue evidence="12">Blood</tissue>
    </source>
</reference>
<keyword evidence="5" id="KW-0862">Zinc</keyword>
<comment type="caution">
    <text evidence="12">The sequence shown here is derived from an EMBL/GenBank/DDBJ whole genome shotgun (WGS) entry which is preliminary data.</text>
</comment>
<evidence type="ECO:0000256" key="4">
    <source>
        <dbReference type="ARBA" id="ARBA00022771"/>
    </source>
</evidence>
<dbReference type="GO" id="GO:0005634">
    <property type="term" value="C:nucleus"/>
    <property type="evidence" value="ECO:0007669"/>
    <property type="project" value="UniProtKB-SubCell"/>
</dbReference>
<organism evidence="12 13">
    <name type="scientific">Acipenser ruthenus</name>
    <name type="common">Sterlet sturgeon</name>
    <dbReference type="NCBI Taxonomy" id="7906"/>
    <lineage>
        <taxon>Eukaryota</taxon>
        <taxon>Metazoa</taxon>
        <taxon>Chordata</taxon>
        <taxon>Craniata</taxon>
        <taxon>Vertebrata</taxon>
        <taxon>Euteleostomi</taxon>
        <taxon>Actinopterygii</taxon>
        <taxon>Chondrostei</taxon>
        <taxon>Acipenseriformes</taxon>
        <taxon>Acipenseridae</taxon>
        <taxon>Acipenser</taxon>
    </lineage>
</organism>
<evidence type="ECO:0000256" key="8">
    <source>
        <dbReference type="ARBA" id="ARBA00023163"/>
    </source>
</evidence>
<name>A0A444UX67_ACIRT</name>
<feature type="compositionally biased region" description="Low complexity" evidence="10">
    <location>
        <begin position="327"/>
        <end position="344"/>
    </location>
</feature>
<feature type="compositionally biased region" description="Pro residues" evidence="10">
    <location>
        <begin position="545"/>
        <end position="555"/>
    </location>
</feature>
<keyword evidence="4" id="KW-0863">Zinc-finger</keyword>
<dbReference type="InterPro" id="IPR006794">
    <property type="entry name" value="Transcrp_activ_Zfx/Zfy-dom"/>
</dbReference>
<dbReference type="EMBL" id="SCEB01005685">
    <property type="protein sequence ID" value="RXM92765.1"/>
    <property type="molecule type" value="Genomic_DNA"/>
</dbReference>
<keyword evidence="8" id="KW-0804">Transcription</keyword>
<feature type="region of interest" description="Disordered" evidence="10">
    <location>
        <begin position="327"/>
        <end position="366"/>
    </location>
</feature>
<dbReference type="AlphaFoldDB" id="A0A444UX67"/>
<feature type="region of interest" description="Disordered" evidence="10">
    <location>
        <begin position="630"/>
        <end position="658"/>
    </location>
</feature>
<feature type="domain" description="Transcriptional activator Zfx/Zfy" evidence="11">
    <location>
        <begin position="33"/>
        <end position="212"/>
    </location>
</feature>
<protein>
    <submittedName>
        <fullName evidence="12">Zinc finger protein 711</fullName>
    </submittedName>
</protein>
<keyword evidence="3" id="KW-0677">Repeat</keyword>
<evidence type="ECO:0000256" key="9">
    <source>
        <dbReference type="ARBA" id="ARBA00023242"/>
    </source>
</evidence>
<keyword evidence="13" id="KW-1185">Reference proteome</keyword>
<evidence type="ECO:0000256" key="6">
    <source>
        <dbReference type="ARBA" id="ARBA00023015"/>
    </source>
</evidence>
<evidence type="ECO:0000313" key="12">
    <source>
        <dbReference type="EMBL" id="RXM92765.1"/>
    </source>
</evidence>
<keyword evidence="2" id="KW-0479">Metal-binding</keyword>
<evidence type="ECO:0000313" key="13">
    <source>
        <dbReference type="Proteomes" id="UP000289886"/>
    </source>
</evidence>
<sequence>MGGMAHIDGDHIVVSVPEAVLVSDVVTDEGITLEAEVIEGPDIEHGDEVTTEGVMVPESVLGAEVAIEEALDHHVLATDLIAEQVRDQVFVADLVSHHHQDGHLHHHVVHESEMVSEEVMVTNSDSETVIQTHEGMPASTVTIKTEDDEDGKSTSEDYLMISLDDVGEKLDIGNTNLKISTEMTQGDCSKEDGYGSEVIKVYIFKAEAEDDVEIGSRFKKVMLPLGLAAVGTSVCYPAQAVAAVKSASVPVKVPNPDVVKGFDTPEVNAVPMPEVVPHVPAAVPDHTIETEVLSAEEAAPQDNLPASEPVDAALFEPALVLNAAPAELPASTESSSPPEAEQSATTKSHESLSQQKELEALPEPSIPVSATPTAFCGFRDDFQLCEKAQDFNCSNGDCYCRNKKPYCRCQNYKEGSEDFWYMGENCDQRWSLTNLILVATLPGIALALCVGTVFQCVHYFKKPSGEPEDEEEGKRNLKRQEVRTTSGNTAQENVYHNSIFIPDPEPDVYNKHIDYPPQRMNSQRPQPLDNYRVPQAQQKQDNRPYLPPRNTPPSKPQSFLAPQSSQPPGVGRSSSMQYSSRPPQPAPRGNPYQADSENSGDDDYIQPLPSTVMRPIPKGAVPIFPKLESGITSLPPADYRPQQWLPRASTASRPSYQY</sequence>
<feature type="compositionally biased region" description="Polar residues" evidence="10">
    <location>
        <begin position="556"/>
        <end position="581"/>
    </location>
</feature>
<evidence type="ECO:0000256" key="7">
    <source>
        <dbReference type="ARBA" id="ARBA00023125"/>
    </source>
</evidence>
<evidence type="ECO:0000256" key="10">
    <source>
        <dbReference type="SAM" id="MobiDB-lite"/>
    </source>
</evidence>
<proteinExistence type="predicted"/>
<feature type="compositionally biased region" description="Basic and acidic residues" evidence="10">
    <location>
        <begin position="472"/>
        <end position="482"/>
    </location>
</feature>
<evidence type="ECO:0000259" key="11">
    <source>
        <dbReference type="Pfam" id="PF04704"/>
    </source>
</evidence>
<gene>
    <name evidence="12" type="ORF">EOD39_19781</name>
</gene>
<dbReference type="GO" id="GO:0006355">
    <property type="term" value="P:regulation of DNA-templated transcription"/>
    <property type="evidence" value="ECO:0007669"/>
    <property type="project" value="InterPro"/>
</dbReference>
<evidence type="ECO:0000256" key="2">
    <source>
        <dbReference type="ARBA" id="ARBA00022723"/>
    </source>
</evidence>
<keyword evidence="7" id="KW-0238">DNA-binding</keyword>
<dbReference type="GO" id="GO:0008270">
    <property type="term" value="F:zinc ion binding"/>
    <property type="evidence" value="ECO:0007669"/>
    <property type="project" value="UniProtKB-KW"/>
</dbReference>
<feature type="compositionally biased region" description="Polar residues" evidence="10">
    <location>
        <begin position="649"/>
        <end position="658"/>
    </location>
</feature>
<evidence type="ECO:0000256" key="5">
    <source>
        <dbReference type="ARBA" id="ARBA00022833"/>
    </source>
</evidence>
<feature type="compositionally biased region" description="Polar residues" evidence="10">
    <location>
        <begin position="483"/>
        <end position="496"/>
    </location>
</feature>
<feature type="region of interest" description="Disordered" evidence="10">
    <location>
        <begin position="463"/>
        <end position="616"/>
    </location>
</feature>
<accession>A0A444UX67</accession>
<dbReference type="Pfam" id="PF04704">
    <property type="entry name" value="Zfx_Zfy_act"/>
    <property type="match status" value="1"/>
</dbReference>